<dbReference type="Gene3D" id="3.10.20.90">
    <property type="entry name" value="Phosphatidylinositol 3-kinase Catalytic Subunit, Chain A, domain 1"/>
    <property type="match status" value="1"/>
</dbReference>
<feature type="domain" description="UBX" evidence="6">
    <location>
        <begin position="248"/>
        <end position="324"/>
    </location>
</feature>
<dbReference type="Proteomes" id="UP000193560">
    <property type="component" value="Unassembled WGS sequence"/>
</dbReference>
<reference evidence="7 8" key="1">
    <citation type="submission" date="2016-07" db="EMBL/GenBank/DDBJ databases">
        <title>Pervasive Adenine N6-methylation of Active Genes in Fungi.</title>
        <authorList>
            <consortium name="DOE Joint Genome Institute"/>
            <person name="Mondo S.J."/>
            <person name="Dannebaum R.O."/>
            <person name="Kuo R.C."/>
            <person name="Labutti K."/>
            <person name="Haridas S."/>
            <person name="Kuo A."/>
            <person name="Salamov A."/>
            <person name="Ahrendt S.R."/>
            <person name="Lipzen A."/>
            <person name="Sullivan W."/>
            <person name="Andreopoulos W.B."/>
            <person name="Clum A."/>
            <person name="Lindquist E."/>
            <person name="Daum C."/>
            <person name="Ramamoorthy G.K."/>
            <person name="Gryganskyi A."/>
            <person name="Culley D."/>
            <person name="Magnuson J.K."/>
            <person name="James T.Y."/>
            <person name="O'Malley M.A."/>
            <person name="Stajich J.E."/>
            <person name="Spatafora J.W."/>
            <person name="Visel A."/>
            <person name="Grigoriev I.V."/>
        </authorList>
    </citation>
    <scope>NUCLEOTIDE SEQUENCE [LARGE SCALE GENOMIC DNA]</scope>
    <source>
        <strain evidence="7 8">NRRL 1336</strain>
    </source>
</reference>
<dbReference type="PANTHER" id="PTHR46340:SF1">
    <property type="entry name" value="UBX DOMAIN-CONTAINING PROTEIN 1"/>
    <property type="match status" value="1"/>
</dbReference>
<accession>A0A1X2IY44</accession>
<dbReference type="InterPro" id="IPR013087">
    <property type="entry name" value="Znf_C2H2_type"/>
</dbReference>
<dbReference type="SMART" id="SM00166">
    <property type="entry name" value="UBX"/>
    <property type="match status" value="1"/>
</dbReference>
<dbReference type="InterPro" id="IPR001012">
    <property type="entry name" value="UBX_dom"/>
</dbReference>
<evidence type="ECO:0000259" key="5">
    <source>
        <dbReference type="PROSITE" id="PS50030"/>
    </source>
</evidence>
<evidence type="ECO:0000256" key="1">
    <source>
        <dbReference type="ARBA" id="ARBA00004496"/>
    </source>
</evidence>
<feature type="compositionally biased region" description="Low complexity" evidence="4">
    <location>
        <begin position="60"/>
        <end position="70"/>
    </location>
</feature>
<evidence type="ECO:0000256" key="4">
    <source>
        <dbReference type="SAM" id="MobiDB-lite"/>
    </source>
</evidence>
<dbReference type="PROSITE" id="PS50030">
    <property type="entry name" value="UBA"/>
    <property type="match status" value="1"/>
</dbReference>
<dbReference type="SUPFAM" id="SSF54236">
    <property type="entry name" value="Ubiquitin-like"/>
    <property type="match status" value="1"/>
</dbReference>
<name>A0A1X2IY44_9FUNG</name>
<dbReference type="PROSITE" id="PS50033">
    <property type="entry name" value="UBX"/>
    <property type="match status" value="1"/>
</dbReference>
<feature type="compositionally biased region" description="Basic and acidic residues" evidence="4">
    <location>
        <begin position="201"/>
        <end position="221"/>
    </location>
</feature>
<dbReference type="AlphaFoldDB" id="A0A1X2IY44"/>
<dbReference type="InterPro" id="IPR015940">
    <property type="entry name" value="UBA"/>
</dbReference>
<dbReference type="EMBL" id="MCGE01000002">
    <property type="protein sequence ID" value="ORZ24192.1"/>
    <property type="molecule type" value="Genomic_DNA"/>
</dbReference>
<dbReference type="InterPro" id="IPR029071">
    <property type="entry name" value="Ubiquitin-like_domsf"/>
</dbReference>
<protein>
    <submittedName>
        <fullName evidence="7">Ubiquitin-related domain-containing protein</fullName>
    </submittedName>
</protein>
<keyword evidence="2" id="KW-0963">Cytoplasm</keyword>
<dbReference type="GO" id="GO:0031397">
    <property type="term" value="P:negative regulation of protein ubiquitination"/>
    <property type="evidence" value="ECO:0007669"/>
    <property type="project" value="TreeGrafter"/>
</dbReference>
<comment type="subcellular location">
    <subcellularLocation>
        <location evidence="1">Cytoplasm</location>
    </subcellularLocation>
</comment>
<dbReference type="OrthoDB" id="10254930at2759"/>
<comment type="caution">
    <text evidence="7">The sequence shown here is derived from an EMBL/GenBank/DDBJ whole genome shotgun (WGS) entry which is preliminary data.</text>
</comment>
<feature type="region of interest" description="Disordered" evidence="4">
    <location>
        <begin position="39"/>
        <end position="82"/>
    </location>
</feature>
<evidence type="ECO:0000256" key="3">
    <source>
        <dbReference type="ARBA" id="ARBA00023054"/>
    </source>
</evidence>
<dbReference type="PANTHER" id="PTHR46340">
    <property type="entry name" value="UBX DOMAIN-CONTAINING PROTEIN 1"/>
    <property type="match status" value="1"/>
</dbReference>
<dbReference type="PROSITE" id="PS00028">
    <property type="entry name" value="ZINC_FINGER_C2H2_1"/>
    <property type="match status" value="1"/>
</dbReference>
<keyword evidence="3" id="KW-0175">Coiled coil</keyword>
<feature type="compositionally biased region" description="Basic and acidic residues" evidence="4">
    <location>
        <begin position="141"/>
        <end position="160"/>
    </location>
</feature>
<dbReference type="Pfam" id="PF00789">
    <property type="entry name" value="UBX"/>
    <property type="match status" value="1"/>
</dbReference>
<dbReference type="STRING" id="90262.A0A1X2IY44"/>
<proteinExistence type="predicted"/>
<feature type="region of interest" description="Disordered" evidence="4">
    <location>
        <begin position="141"/>
        <end position="177"/>
    </location>
</feature>
<dbReference type="GO" id="GO:0005634">
    <property type="term" value="C:nucleus"/>
    <property type="evidence" value="ECO:0007669"/>
    <property type="project" value="TreeGrafter"/>
</dbReference>
<dbReference type="InterPro" id="IPR009060">
    <property type="entry name" value="UBA-like_sf"/>
</dbReference>
<keyword evidence="8" id="KW-1185">Reference proteome</keyword>
<organism evidence="7 8">
    <name type="scientific">Absidia repens</name>
    <dbReference type="NCBI Taxonomy" id="90262"/>
    <lineage>
        <taxon>Eukaryota</taxon>
        <taxon>Fungi</taxon>
        <taxon>Fungi incertae sedis</taxon>
        <taxon>Mucoromycota</taxon>
        <taxon>Mucoromycotina</taxon>
        <taxon>Mucoromycetes</taxon>
        <taxon>Mucorales</taxon>
        <taxon>Cunninghamellaceae</taxon>
        <taxon>Absidia</taxon>
    </lineage>
</organism>
<dbReference type="GO" id="GO:0032435">
    <property type="term" value="P:negative regulation of proteasomal ubiquitin-dependent protein catabolic process"/>
    <property type="evidence" value="ECO:0007669"/>
    <property type="project" value="TreeGrafter"/>
</dbReference>
<feature type="region of interest" description="Disordered" evidence="4">
    <location>
        <begin position="201"/>
        <end position="265"/>
    </location>
</feature>
<dbReference type="GO" id="GO:0036435">
    <property type="term" value="F:K48-linked polyubiquitin modification-dependent protein binding"/>
    <property type="evidence" value="ECO:0007669"/>
    <property type="project" value="TreeGrafter"/>
</dbReference>
<dbReference type="GO" id="GO:0005737">
    <property type="term" value="C:cytoplasm"/>
    <property type="evidence" value="ECO:0007669"/>
    <property type="project" value="UniProtKB-SubCell"/>
</dbReference>
<dbReference type="SUPFAM" id="SSF46934">
    <property type="entry name" value="UBA-like"/>
    <property type="match status" value="1"/>
</dbReference>
<sequence>MSGDIETLVGMGFSRVKVQKAWKAVKGAGLQPAMDWLLEHPEVTDEPEEGDSDKGNSLGASTTETTTAAAVPEDGEIKDGEQTAQSLICNDCQKLFRDATSAERHAIKTQHQNFSESIQVIKPLTEEEKKQKLAELKARLAEKRAKDSQTSVEDQKQAERLRRKAGQDMSSVKEELEAKEMKKVMEAKKREKELDRIAKANIKAKIEQDKLERQAKREAAKRSAAQETSSGAPTTTPAPAPASRPVKPEYNEARLQIRVPNGPPLTQTFPADAKLNDVYNHLKTNGFNGPFHLSTTFPRKTFGEADLEKTLKDLGLTPSSALALSHA</sequence>
<evidence type="ECO:0000259" key="6">
    <source>
        <dbReference type="PROSITE" id="PS50033"/>
    </source>
</evidence>
<evidence type="ECO:0000313" key="7">
    <source>
        <dbReference type="EMBL" id="ORZ24192.1"/>
    </source>
</evidence>
<gene>
    <name evidence="7" type="ORF">BCR42DRAFT_402420</name>
</gene>
<feature type="domain" description="UBA" evidence="5">
    <location>
        <begin position="1"/>
        <end position="40"/>
    </location>
</feature>
<dbReference type="GO" id="GO:1903094">
    <property type="term" value="P:negative regulation of protein K48-linked deubiquitination"/>
    <property type="evidence" value="ECO:0007669"/>
    <property type="project" value="TreeGrafter"/>
</dbReference>
<dbReference type="Pfam" id="PF22562">
    <property type="entry name" value="UBA_7"/>
    <property type="match status" value="1"/>
</dbReference>
<evidence type="ECO:0000256" key="2">
    <source>
        <dbReference type="ARBA" id="ARBA00022490"/>
    </source>
</evidence>
<evidence type="ECO:0000313" key="8">
    <source>
        <dbReference type="Proteomes" id="UP000193560"/>
    </source>
</evidence>
<dbReference type="Gene3D" id="1.10.8.10">
    <property type="entry name" value="DNA helicase RuvA subunit, C-terminal domain"/>
    <property type="match status" value="1"/>
</dbReference>